<dbReference type="EMBL" id="NOII01000003">
    <property type="protein sequence ID" value="OYD57787.1"/>
    <property type="molecule type" value="Genomic_DNA"/>
</dbReference>
<evidence type="ECO:0000256" key="3">
    <source>
        <dbReference type="ARBA" id="ARBA00022618"/>
    </source>
</evidence>
<dbReference type="Pfam" id="PF05103">
    <property type="entry name" value="DivIVA"/>
    <property type="match status" value="1"/>
</dbReference>
<keyword evidence="2" id="KW-0963">Cytoplasm</keyword>
<dbReference type="Gene3D" id="6.10.250.660">
    <property type="match status" value="1"/>
</dbReference>
<evidence type="ECO:0000256" key="4">
    <source>
        <dbReference type="ARBA" id="ARBA00023054"/>
    </source>
</evidence>
<dbReference type="NCBIfam" id="TIGR03544">
    <property type="entry name" value="DivI1A_domain"/>
    <property type="match status" value="1"/>
</dbReference>
<dbReference type="AlphaFoldDB" id="A0A235FA27"/>
<proteinExistence type="predicted"/>
<dbReference type="InterPro" id="IPR007793">
    <property type="entry name" value="DivIVA_fam"/>
</dbReference>
<protein>
    <recommendedName>
        <fullName evidence="8">Cell division protein DivIVA</fullName>
    </recommendedName>
</protein>
<evidence type="ECO:0000256" key="5">
    <source>
        <dbReference type="ARBA" id="ARBA00023306"/>
    </source>
</evidence>
<evidence type="ECO:0000313" key="7">
    <source>
        <dbReference type="Proteomes" id="UP000215059"/>
    </source>
</evidence>
<sequence>MLNDALIHYKRFNKSLFRGYNMNEVDEFLDTVMKDYTYLEHVLVKENDILKKEIEQLRGRQMWQRK</sequence>
<evidence type="ECO:0008006" key="8">
    <source>
        <dbReference type="Google" id="ProtNLM"/>
    </source>
</evidence>
<comment type="subcellular location">
    <subcellularLocation>
        <location evidence="1">Cytoplasm</location>
    </subcellularLocation>
</comment>
<keyword evidence="7" id="KW-1185">Reference proteome</keyword>
<accession>A0A235FA27</accession>
<reference evidence="6 7" key="1">
    <citation type="submission" date="2017-07" db="EMBL/GenBank/DDBJ databases">
        <title>Fictibacillus sp. nov. GDSW-R2A3 Genome sequencing and assembly.</title>
        <authorList>
            <person name="Mayilraj S."/>
        </authorList>
    </citation>
    <scope>NUCLEOTIDE SEQUENCE [LARGE SCALE GENOMIC DNA]</scope>
    <source>
        <strain evidence="6 7">GDSW-R2A3</strain>
    </source>
</reference>
<dbReference type="GO" id="GO:0005737">
    <property type="term" value="C:cytoplasm"/>
    <property type="evidence" value="ECO:0007669"/>
    <property type="project" value="UniProtKB-SubCell"/>
</dbReference>
<organism evidence="6 7">
    <name type="scientific">Fictibacillus aquaticus</name>
    <dbReference type="NCBI Taxonomy" id="2021314"/>
    <lineage>
        <taxon>Bacteria</taxon>
        <taxon>Bacillati</taxon>
        <taxon>Bacillota</taxon>
        <taxon>Bacilli</taxon>
        <taxon>Bacillales</taxon>
        <taxon>Fictibacillaceae</taxon>
        <taxon>Fictibacillus</taxon>
    </lineage>
</organism>
<dbReference type="OrthoDB" id="389699at2"/>
<evidence type="ECO:0000313" key="6">
    <source>
        <dbReference type="EMBL" id="OYD57787.1"/>
    </source>
</evidence>
<keyword evidence="3" id="KW-0132">Cell division</keyword>
<dbReference type="Proteomes" id="UP000215059">
    <property type="component" value="Unassembled WGS sequence"/>
</dbReference>
<name>A0A235FA27_9BACL</name>
<gene>
    <name evidence="6" type="ORF">CGZ90_13020</name>
</gene>
<keyword evidence="4" id="KW-0175">Coiled coil</keyword>
<dbReference type="InterPro" id="IPR019933">
    <property type="entry name" value="DivIVA_domain"/>
</dbReference>
<evidence type="ECO:0000256" key="2">
    <source>
        <dbReference type="ARBA" id="ARBA00022490"/>
    </source>
</evidence>
<dbReference type="GO" id="GO:0051301">
    <property type="term" value="P:cell division"/>
    <property type="evidence" value="ECO:0007669"/>
    <property type="project" value="UniProtKB-KW"/>
</dbReference>
<keyword evidence="5" id="KW-0131">Cell cycle</keyword>
<evidence type="ECO:0000256" key="1">
    <source>
        <dbReference type="ARBA" id="ARBA00004496"/>
    </source>
</evidence>
<comment type="caution">
    <text evidence="6">The sequence shown here is derived from an EMBL/GenBank/DDBJ whole genome shotgun (WGS) entry which is preliminary data.</text>
</comment>